<dbReference type="KEGG" id="dpn:BCB69_02430"/>
<reference evidence="12" key="1">
    <citation type="submission" date="2016-08" db="EMBL/GenBank/DDBJ databases">
        <authorList>
            <person name="Seilhamer J.J."/>
        </authorList>
    </citation>
    <scope>NUCLEOTIDE SEQUENCE [LARGE SCALE GENOMIC DNA]</scope>
    <source>
        <strain evidence="12">F0677</strain>
    </source>
</reference>
<evidence type="ECO:0000256" key="8">
    <source>
        <dbReference type="ARBA" id="ARBA00023027"/>
    </source>
</evidence>
<proteinExistence type="inferred from homology"/>
<evidence type="ECO:0000256" key="7">
    <source>
        <dbReference type="ARBA" id="ARBA00022840"/>
    </source>
</evidence>
<accession>A0A1B3WD72</accession>
<dbReference type="InterPro" id="IPR004821">
    <property type="entry name" value="Cyt_trans-like"/>
</dbReference>
<dbReference type="InterPro" id="IPR014729">
    <property type="entry name" value="Rossmann-like_a/b/a_fold"/>
</dbReference>
<keyword evidence="6 10" id="KW-0547">Nucleotide-binding</keyword>
<dbReference type="Proteomes" id="UP000094757">
    <property type="component" value="Chromosome"/>
</dbReference>
<dbReference type="Gene3D" id="3.40.50.620">
    <property type="entry name" value="HUPs"/>
    <property type="match status" value="1"/>
</dbReference>
<dbReference type="SUPFAM" id="SSF52374">
    <property type="entry name" value="Nucleotidylyl transferase"/>
    <property type="match status" value="1"/>
</dbReference>
<keyword evidence="8 10" id="KW-0520">NAD</keyword>
<dbReference type="AlphaFoldDB" id="A0A1B3WD72"/>
<evidence type="ECO:0000256" key="1">
    <source>
        <dbReference type="ARBA" id="ARBA00002324"/>
    </source>
</evidence>
<evidence type="ECO:0000313" key="13">
    <source>
        <dbReference type="EMBL" id="RID94107.1"/>
    </source>
</evidence>
<name>A0A1B3WD72_9FIRM</name>
<evidence type="ECO:0000256" key="2">
    <source>
        <dbReference type="ARBA" id="ARBA00005019"/>
    </source>
</evidence>
<dbReference type="EC" id="2.7.7.18" evidence="10"/>
<evidence type="ECO:0000256" key="10">
    <source>
        <dbReference type="HAMAP-Rule" id="MF_00244"/>
    </source>
</evidence>
<keyword evidence="15" id="KW-1185">Reference proteome</keyword>
<dbReference type="Proteomes" id="UP000266262">
    <property type="component" value="Unassembled WGS sequence"/>
</dbReference>
<evidence type="ECO:0000256" key="3">
    <source>
        <dbReference type="ARBA" id="ARBA00022642"/>
    </source>
</evidence>
<dbReference type="CDD" id="cd02165">
    <property type="entry name" value="NMNAT"/>
    <property type="match status" value="1"/>
</dbReference>
<reference evidence="14" key="2">
    <citation type="submission" date="2016-08" db="EMBL/GenBank/DDBJ databases">
        <authorList>
            <person name="Holder M.E."/>
            <person name="Ajami N.J."/>
            <person name="Petrosino J.F."/>
        </authorList>
    </citation>
    <scope>NUCLEOTIDE SEQUENCE [LARGE SCALE GENOMIC DNA]</scope>
    <source>
        <strain evidence="14">F0677</strain>
    </source>
</reference>
<evidence type="ECO:0000256" key="6">
    <source>
        <dbReference type="ARBA" id="ARBA00022741"/>
    </source>
</evidence>
<keyword evidence="3 10" id="KW-0662">Pyridine nucleotide biosynthesis</keyword>
<dbReference type="EMBL" id="QWKU01000001">
    <property type="protein sequence ID" value="RID94107.1"/>
    <property type="molecule type" value="Genomic_DNA"/>
</dbReference>
<sequence length="201" mass="23271">MSHKIGIFGGTFNPIHVGHLVIAEAAWQEFGLEEIIFIPTADTPKKNMHHVDKYLRYEMVKIAIQGNPHFTISPIEIERQGVSYTVDTIRELREQRDANTDFYFIAGTDAVADLPEWKFNKELLHACYFVCASRPEKVEKLAQTINYFGELGEKKILTLKTPELAISSTILREWIKKGISTRYFIPDNVIDFINEHKLYRR</sequence>
<comment type="catalytic activity">
    <reaction evidence="9 10">
        <text>nicotinate beta-D-ribonucleotide + ATP + H(+) = deamido-NAD(+) + diphosphate</text>
        <dbReference type="Rhea" id="RHEA:22860"/>
        <dbReference type="ChEBI" id="CHEBI:15378"/>
        <dbReference type="ChEBI" id="CHEBI:30616"/>
        <dbReference type="ChEBI" id="CHEBI:33019"/>
        <dbReference type="ChEBI" id="CHEBI:57502"/>
        <dbReference type="ChEBI" id="CHEBI:58437"/>
        <dbReference type="EC" id="2.7.7.18"/>
    </reaction>
</comment>
<dbReference type="OrthoDB" id="5295945at2"/>
<evidence type="ECO:0000256" key="4">
    <source>
        <dbReference type="ARBA" id="ARBA00022679"/>
    </source>
</evidence>
<reference evidence="13 15" key="3">
    <citation type="submission" date="2018-08" db="EMBL/GenBank/DDBJ databases">
        <title>Draft genome sequence of Dialister pneumosintes KCOM 1685.</title>
        <authorList>
            <person name="Kook J.-K."/>
            <person name="Park S.-N."/>
            <person name="Lim Y.K."/>
        </authorList>
    </citation>
    <scope>NUCLEOTIDE SEQUENCE [LARGE SCALE GENOMIC DNA]</scope>
    <source>
        <strain evidence="13 15">KCOM 1685</strain>
    </source>
</reference>
<evidence type="ECO:0000313" key="12">
    <source>
        <dbReference type="EMBL" id="AOH38929.1"/>
    </source>
</evidence>
<dbReference type="HAMAP" id="MF_00244">
    <property type="entry name" value="NaMN_adenylyltr"/>
    <property type="match status" value="1"/>
</dbReference>
<keyword evidence="4 10" id="KW-0808">Transferase</keyword>
<dbReference type="EMBL" id="CP017037">
    <property type="protein sequence ID" value="AOH38929.1"/>
    <property type="molecule type" value="Genomic_DNA"/>
</dbReference>
<dbReference type="Pfam" id="PF01467">
    <property type="entry name" value="CTP_transf_like"/>
    <property type="match status" value="1"/>
</dbReference>
<dbReference type="STRING" id="39950.BCB69_02430"/>
<keyword evidence="7 10" id="KW-0067">ATP-binding</keyword>
<dbReference type="PANTHER" id="PTHR39321:SF3">
    <property type="entry name" value="PHOSPHOPANTETHEINE ADENYLYLTRANSFERASE"/>
    <property type="match status" value="1"/>
</dbReference>
<dbReference type="NCBIfam" id="NF000840">
    <property type="entry name" value="PRK00071.1-3"/>
    <property type="match status" value="1"/>
</dbReference>
<comment type="function">
    <text evidence="1 10">Catalyzes the reversible adenylation of nicotinate mononucleotide (NaMN) to nicotinic acid adenine dinucleotide (NaAD).</text>
</comment>
<protein>
    <recommendedName>
        <fullName evidence="10">Probable nicotinate-nucleotide adenylyltransferase</fullName>
        <ecNumber evidence="10">2.7.7.18</ecNumber>
    </recommendedName>
    <alternativeName>
        <fullName evidence="10">Deamido-NAD(+) diphosphorylase</fullName>
    </alternativeName>
    <alternativeName>
        <fullName evidence="10">Deamido-NAD(+) pyrophosphorylase</fullName>
    </alternativeName>
    <alternativeName>
        <fullName evidence="10">Nicotinate mononucleotide adenylyltransferase</fullName>
        <shortName evidence="10">NaMN adenylyltransferase</shortName>
    </alternativeName>
</protein>
<evidence type="ECO:0000256" key="9">
    <source>
        <dbReference type="ARBA" id="ARBA00048721"/>
    </source>
</evidence>
<evidence type="ECO:0000313" key="14">
    <source>
        <dbReference type="Proteomes" id="UP000094757"/>
    </source>
</evidence>
<evidence type="ECO:0000256" key="5">
    <source>
        <dbReference type="ARBA" id="ARBA00022695"/>
    </source>
</evidence>
<dbReference type="PANTHER" id="PTHR39321">
    <property type="entry name" value="NICOTINATE-NUCLEOTIDE ADENYLYLTRANSFERASE-RELATED"/>
    <property type="match status" value="1"/>
</dbReference>
<organism evidence="12 14">
    <name type="scientific">Dialister pneumosintes</name>
    <dbReference type="NCBI Taxonomy" id="39950"/>
    <lineage>
        <taxon>Bacteria</taxon>
        <taxon>Bacillati</taxon>
        <taxon>Bacillota</taxon>
        <taxon>Negativicutes</taxon>
        <taxon>Veillonellales</taxon>
        <taxon>Veillonellaceae</taxon>
        <taxon>Dialister</taxon>
    </lineage>
</organism>
<dbReference type="NCBIfam" id="TIGR00125">
    <property type="entry name" value="cyt_tran_rel"/>
    <property type="match status" value="1"/>
</dbReference>
<dbReference type="NCBIfam" id="TIGR00482">
    <property type="entry name" value="nicotinate (nicotinamide) nucleotide adenylyltransferase"/>
    <property type="match status" value="1"/>
</dbReference>
<dbReference type="GO" id="GO:0004515">
    <property type="term" value="F:nicotinate-nucleotide adenylyltransferase activity"/>
    <property type="evidence" value="ECO:0007669"/>
    <property type="project" value="UniProtKB-UniRule"/>
</dbReference>
<dbReference type="GO" id="GO:0005524">
    <property type="term" value="F:ATP binding"/>
    <property type="evidence" value="ECO:0007669"/>
    <property type="project" value="UniProtKB-KW"/>
</dbReference>
<evidence type="ECO:0000313" key="15">
    <source>
        <dbReference type="Proteomes" id="UP000266262"/>
    </source>
</evidence>
<gene>
    <name evidence="10" type="primary">nadD</name>
    <name evidence="12" type="ORF">BCB69_02430</name>
    <name evidence="13" type="ORF">DX915_00765</name>
</gene>
<feature type="domain" description="Cytidyltransferase-like" evidence="11">
    <location>
        <begin position="7"/>
        <end position="173"/>
    </location>
</feature>
<comment type="similarity">
    <text evidence="10">Belongs to the NadD family.</text>
</comment>
<dbReference type="InterPro" id="IPR005248">
    <property type="entry name" value="NadD/NMNAT"/>
</dbReference>
<evidence type="ECO:0000259" key="11">
    <source>
        <dbReference type="Pfam" id="PF01467"/>
    </source>
</evidence>
<dbReference type="RefSeq" id="WP_069176916.1">
    <property type="nucleotide sequence ID" value="NZ_CP017037.1"/>
</dbReference>
<dbReference type="GO" id="GO:0009435">
    <property type="term" value="P:NAD+ biosynthetic process"/>
    <property type="evidence" value="ECO:0007669"/>
    <property type="project" value="UniProtKB-UniRule"/>
</dbReference>
<keyword evidence="5 10" id="KW-0548">Nucleotidyltransferase</keyword>
<dbReference type="UniPathway" id="UPA00253">
    <property type="reaction ID" value="UER00332"/>
</dbReference>
<comment type="pathway">
    <text evidence="2 10">Cofactor biosynthesis; NAD(+) biosynthesis; deamido-NAD(+) from nicotinate D-ribonucleotide: step 1/1.</text>
</comment>